<proteinExistence type="inferred from homology"/>
<evidence type="ECO:0000256" key="1">
    <source>
        <dbReference type="ARBA" id="ARBA00004651"/>
    </source>
</evidence>
<evidence type="ECO:0000256" key="6">
    <source>
        <dbReference type="ARBA" id="ARBA00023136"/>
    </source>
</evidence>
<comment type="caution">
    <text evidence="9">The sequence shown here is derived from an EMBL/GenBank/DDBJ whole genome shotgun (WGS) entry which is preliminary data.</text>
</comment>
<dbReference type="PANTHER" id="PTHR21421:SF29">
    <property type="entry name" value="GUSTATORY RECEPTOR 5A FOR TREHALOSE-RELATED"/>
    <property type="match status" value="1"/>
</dbReference>
<dbReference type="PANTHER" id="PTHR21421">
    <property type="entry name" value="GUSTATORY RECEPTOR"/>
    <property type="match status" value="1"/>
</dbReference>
<dbReference type="InterPro" id="IPR009318">
    <property type="entry name" value="Gustatory_rcpt"/>
</dbReference>
<feature type="transmembrane region" description="Helical" evidence="8">
    <location>
        <begin position="49"/>
        <end position="71"/>
    </location>
</feature>
<evidence type="ECO:0000313" key="9">
    <source>
        <dbReference type="EMBL" id="KAJ1523414.1"/>
    </source>
</evidence>
<evidence type="ECO:0000256" key="7">
    <source>
        <dbReference type="ARBA" id="ARBA00023170"/>
    </source>
</evidence>
<reference evidence="9" key="1">
    <citation type="submission" date="2022-12" db="EMBL/GenBank/DDBJ databases">
        <title>Chromosome-level genome assembly of the bean flower thrips Megalurothrips usitatus.</title>
        <authorList>
            <person name="Ma L."/>
            <person name="Liu Q."/>
            <person name="Li H."/>
            <person name="Cai W."/>
        </authorList>
    </citation>
    <scope>NUCLEOTIDE SEQUENCE</scope>
    <source>
        <strain evidence="9">Cailab_2022a</strain>
    </source>
</reference>
<dbReference type="GO" id="GO:0033041">
    <property type="term" value="F:sweet taste receptor activity"/>
    <property type="evidence" value="ECO:0007669"/>
    <property type="project" value="TreeGrafter"/>
</dbReference>
<comment type="subcellular location">
    <subcellularLocation>
        <location evidence="1">Cell membrane</location>
        <topology evidence="1">Multi-pass membrane protein</topology>
    </subcellularLocation>
</comment>
<evidence type="ECO:0000256" key="2">
    <source>
        <dbReference type="ARBA" id="ARBA00005327"/>
    </source>
</evidence>
<accession>A0AAV7XBK1</accession>
<evidence type="ECO:0000256" key="8">
    <source>
        <dbReference type="SAM" id="Phobius"/>
    </source>
</evidence>
<evidence type="ECO:0000256" key="4">
    <source>
        <dbReference type="ARBA" id="ARBA00022692"/>
    </source>
</evidence>
<dbReference type="EMBL" id="JAPTSV010000010">
    <property type="protein sequence ID" value="KAJ1523414.1"/>
    <property type="molecule type" value="Genomic_DNA"/>
</dbReference>
<evidence type="ECO:0000313" key="10">
    <source>
        <dbReference type="Proteomes" id="UP001075354"/>
    </source>
</evidence>
<protein>
    <recommendedName>
        <fullName evidence="11">Gustatory receptor</fullName>
    </recommendedName>
</protein>
<evidence type="ECO:0000256" key="3">
    <source>
        <dbReference type="ARBA" id="ARBA00022475"/>
    </source>
</evidence>
<keyword evidence="3" id="KW-1003">Cell membrane</keyword>
<dbReference type="GO" id="GO:0005886">
    <property type="term" value="C:plasma membrane"/>
    <property type="evidence" value="ECO:0007669"/>
    <property type="project" value="UniProtKB-SubCell"/>
</dbReference>
<dbReference type="Pfam" id="PF06151">
    <property type="entry name" value="Trehalose_recp"/>
    <property type="match status" value="1"/>
</dbReference>
<evidence type="ECO:0000256" key="5">
    <source>
        <dbReference type="ARBA" id="ARBA00022989"/>
    </source>
</evidence>
<sequence>MFYVCATVVSLLYFRLAMQWRQLCLCFLRVEHRMADLGHPPNLRCRLRAVTVAVLSLALVEYLLAVFSGILSMDLDRYETFHQFLTDYYSGNYPQMMFVVPYNPVIVLVEQTVNTTATFMWNYNDLFIMLISIAIAQWFKFLNTKLHQCPRKDKTPEFWKDAREKYNALSVLTREVDRLLCVQVLFSFMNNLYFICIQLLHTVKHEDNTLLKNVYFLFSFGFLIMRTVFVSLFAASINDESKNVRKVLYSVSSSSYCEEVDRFIIQATTDEIALTGLKFFSVTRSFLLTVAGTIATYEIVLVQFNGNKKTT</sequence>
<name>A0AAV7XBK1_9NEOP</name>
<keyword evidence="5 8" id="KW-1133">Transmembrane helix</keyword>
<evidence type="ECO:0008006" key="11">
    <source>
        <dbReference type="Google" id="ProtNLM"/>
    </source>
</evidence>
<keyword evidence="10" id="KW-1185">Reference proteome</keyword>
<keyword evidence="7" id="KW-0675">Receptor</keyword>
<feature type="transmembrane region" description="Helical" evidence="8">
    <location>
        <begin position="213"/>
        <end position="237"/>
    </location>
</feature>
<dbReference type="Proteomes" id="UP001075354">
    <property type="component" value="Chromosome 10"/>
</dbReference>
<dbReference type="AlphaFoldDB" id="A0AAV7XBK1"/>
<keyword evidence="6 8" id="KW-0472">Membrane</keyword>
<gene>
    <name evidence="9" type="ORF">ONE63_001278</name>
</gene>
<feature type="transmembrane region" description="Helical" evidence="8">
    <location>
        <begin position="179"/>
        <end position="201"/>
    </location>
</feature>
<feature type="transmembrane region" description="Helical" evidence="8">
    <location>
        <begin position="126"/>
        <end position="142"/>
    </location>
</feature>
<keyword evidence="4 8" id="KW-0812">Transmembrane</keyword>
<comment type="similarity">
    <text evidence="2">Belongs to the insect chemoreceptor superfamily. Gustatory receptor (GR) family. Gr5a subfamily.</text>
</comment>
<organism evidence="9 10">
    <name type="scientific">Megalurothrips usitatus</name>
    <name type="common">bean blossom thrips</name>
    <dbReference type="NCBI Taxonomy" id="439358"/>
    <lineage>
        <taxon>Eukaryota</taxon>
        <taxon>Metazoa</taxon>
        <taxon>Ecdysozoa</taxon>
        <taxon>Arthropoda</taxon>
        <taxon>Hexapoda</taxon>
        <taxon>Insecta</taxon>
        <taxon>Pterygota</taxon>
        <taxon>Neoptera</taxon>
        <taxon>Paraneoptera</taxon>
        <taxon>Thysanoptera</taxon>
        <taxon>Terebrantia</taxon>
        <taxon>Thripoidea</taxon>
        <taxon>Thripidae</taxon>
        <taxon>Megalurothrips</taxon>
    </lineage>
</organism>